<evidence type="ECO:0000259" key="9">
    <source>
        <dbReference type="Pfam" id="PF00278"/>
    </source>
</evidence>
<feature type="binding site" evidence="5">
    <location>
        <position position="313"/>
    </location>
    <ligand>
        <name>substrate</name>
    </ligand>
</feature>
<comment type="pathway">
    <text evidence="5 8">Amino-acid biosynthesis; L-lysine biosynthesis via DAP pathway; L-lysine from DL-2,6-diaminopimelate: step 1/1.</text>
</comment>
<evidence type="ECO:0000256" key="6">
    <source>
        <dbReference type="NCBIfam" id="TIGR01048"/>
    </source>
</evidence>
<dbReference type="EMBL" id="AWFH01000001">
    <property type="protein sequence ID" value="KCZ65297.1"/>
    <property type="molecule type" value="Genomic_DNA"/>
</dbReference>
<feature type="binding site" evidence="5">
    <location>
        <begin position="274"/>
        <end position="277"/>
    </location>
    <ligand>
        <name>pyridoxal 5'-phosphate</name>
        <dbReference type="ChEBI" id="CHEBI:597326"/>
    </ligand>
</feature>
<dbReference type="HAMAP" id="MF_02120">
    <property type="entry name" value="LysA"/>
    <property type="match status" value="1"/>
</dbReference>
<reference evidence="11 12" key="1">
    <citation type="journal article" date="2014" name="Antonie Van Leeuwenhoek">
        <title>Hyphomonas beringensis sp. nov. and Hyphomonas chukchiensis sp. nov., isolated from surface seawater of the Bering Sea and Chukchi Sea.</title>
        <authorList>
            <person name="Li C."/>
            <person name="Lai Q."/>
            <person name="Li G."/>
            <person name="Dong C."/>
            <person name="Wang J."/>
            <person name="Liao Y."/>
            <person name="Shao Z."/>
        </authorList>
    </citation>
    <scope>NUCLEOTIDE SEQUENCE [LARGE SCALE GENOMIC DNA]</scope>
    <source>
        <strain evidence="11 12">22II1-22F38</strain>
    </source>
</reference>
<dbReference type="EC" id="4.1.1.20" evidence="5 6"/>
<dbReference type="FunFam" id="3.20.20.10:FF:000003">
    <property type="entry name" value="Diaminopimelate decarboxylase"/>
    <property type="match status" value="1"/>
</dbReference>
<feature type="modified residue" description="N6-(pyridoxal phosphate)lysine" evidence="5 7">
    <location>
        <position position="60"/>
    </location>
</feature>
<dbReference type="InterPro" id="IPR022644">
    <property type="entry name" value="De-COase2_N"/>
</dbReference>
<evidence type="ECO:0000259" key="10">
    <source>
        <dbReference type="Pfam" id="PF02784"/>
    </source>
</evidence>
<keyword evidence="2 5" id="KW-0210">Decarboxylase</keyword>
<dbReference type="GO" id="GO:0030170">
    <property type="term" value="F:pyridoxal phosphate binding"/>
    <property type="evidence" value="ECO:0007669"/>
    <property type="project" value="UniProtKB-UniRule"/>
</dbReference>
<dbReference type="Pfam" id="PF00278">
    <property type="entry name" value="Orn_DAP_Arg_deC"/>
    <property type="match status" value="1"/>
</dbReference>
<comment type="similarity">
    <text evidence="5">Belongs to the Orn/Lys/Arg decarboxylase class-II family. LysA subfamily.</text>
</comment>
<dbReference type="PATRIC" id="fig|1280948.3.peg.519"/>
<feature type="domain" description="Orn/DAP/Arg decarboxylase 2 N-terminal" evidence="10">
    <location>
        <begin position="36"/>
        <end position="280"/>
    </location>
</feature>
<dbReference type="Proteomes" id="UP000024547">
    <property type="component" value="Unassembled WGS sequence"/>
</dbReference>
<evidence type="ECO:0000256" key="7">
    <source>
        <dbReference type="PIRSR" id="PIRSR600183-50"/>
    </source>
</evidence>
<evidence type="ECO:0000256" key="8">
    <source>
        <dbReference type="RuleBase" id="RU003738"/>
    </source>
</evidence>
<comment type="cofactor">
    <cofactor evidence="1 5 7 8">
        <name>pyridoxal 5'-phosphate</name>
        <dbReference type="ChEBI" id="CHEBI:597326"/>
    </cofactor>
</comment>
<dbReference type="Pfam" id="PF02784">
    <property type="entry name" value="Orn_Arg_deC_N"/>
    <property type="match status" value="1"/>
</dbReference>
<evidence type="ECO:0000256" key="1">
    <source>
        <dbReference type="ARBA" id="ARBA00001933"/>
    </source>
</evidence>
<dbReference type="InterPro" id="IPR000183">
    <property type="entry name" value="Orn/DAP/Arg_de-COase"/>
</dbReference>
<name>A0A059ECN1_9PROT</name>
<comment type="catalytic activity">
    <reaction evidence="5 8">
        <text>meso-2,6-diaminopimelate + H(+) = L-lysine + CO2</text>
        <dbReference type="Rhea" id="RHEA:15101"/>
        <dbReference type="ChEBI" id="CHEBI:15378"/>
        <dbReference type="ChEBI" id="CHEBI:16526"/>
        <dbReference type="ChEBI" id="CHEBI:32551"/>
        <dbReference type="ChEBI" id="CHEBI:57791"/>
        <dbReference type="EC" id="4.1.1.20"/>
    </reaction>
</comment>
<evidence type="ECO:0000256" key="5">
    <source>
        <dbReference type="HAMAP-Rule" id="MF_02120"/>
    </source>
</evidence>
<dbReference type="OrthoDB" id="9802241at2"/>
<organism evidence="11 12">
    <name type="scientific">Hyphomonas atlantica</name>
    <dbReference type="NCBI Taxonomy" id="1280948"/>
    <lineage>
        <taxon>Bacteria</taxon>
        <taxon>Pseudomonadati</taxon>
        <taxon>Pseudomonadota</taxon>
        <taxon>Alphaproteobacteria</taxon>
        <taxon>Hyphomonadales</taxon>
        <taxon>Hyphomonadaceae</taxon>
        <taxon>Hyphomonas</taxon>
    </lineage>
</organism>
<feature type="binding site" evidence="5">
    <location>
        <position position="317"/>
    </location>
    <ligand>
        <name>substrate</name>
    </ligand>
</feature>
<dbReference type="InterPro" id="IPR029066">
    <property type="entry name" value="PLP-binding_barrel"/>
</dbReference>
<keyword evidence="3 5" id="KW-0663">Pyridoxal phosphate</keyword>
<dbReference type="STRING" id="1280948.HY36_02620"/>
<evidence type="ECO:0000313" key="12">
    <source>
        <dbReference type="Proteomes" id="UP000024547"/>
    </source>
</evidence>
<evidence type="ECO:0000256" key="2">
    <source>
        <dbReference type="ARBA" id="ARBA00022793"/>
    </source>
</evidence>
<dbReference type="eggNOG" id="COG0019">
    <property type="taxonomic scope" value="Bacteria"/>
</dbReference>
<proteinExistence type="inferred from homology"/>
<feature type="binding site" evidence="5">
    <location>
        <position position="346"/>
    </location>
    <ligand>
        <name>substrate</name>
    </ligand>
</feature>
<evidence type="ECO:0000256" key="3">
    <source>
        <dbReference type="ARBA" id="ARBA00022898"/>
    </source>
</evidence>
<dbReference type="PANTHER" id="PTHR43727:SF2">
    <property type="entry name" value="GROUP IV DECARBOXYLASE"/>
    <property type="match status" value="1"/>
</dbReference>
<dbReference type="PRINTS" id="PR01179">
    <property type="entry name" value="ODADCRBXLASE"/>
</dbReference>
<dbReference type="SUPFAM" id="SSF51419">
    <property type="entry name" value="PLP-binding barrel"/>
    <property type="match status" value="1"/>
</dbReference>
<keyword evidence="4 5" id="KW-0456">Lyase</keyword>
<dbReference type="PANTHER" id="PTHR43727">
    <property type="entry name" value="DIAMINOPIMELATE DECARBOXYLASE"/>
    <property type="match status" value="1"/>
</dbReference>
<dbReference type="PRINTS" id="PR01181">
    <property type="entry name" value="DAPDCRBXLASE"/>
</dbReference>
<dbReference type="RefSeq" id="WP_035547749.1">
    <property type="nucleotide sequence ID" value="NZ_AWFH01000001.1"/>
</dbReference>
<gene>
    <name evidence="5" type="primary">lysA</name>
    <name evidence="11" type="ORF">HY36_02620</name>
</gene>
<dbReference type="SUPFAM" id="SSF50621">
    <property type="entry name" value="Alanine racemase C-terminal domain-like"/>
    <property type="match status" value="1"/>
</dbReference>
<dbReference type="NCBIfam" id="TIGR01048">
    <property type="entry name" value="lysA"/>
    <property type="match status" value="1"/>
</dbReference>
<evidence type="ECO:0000313" key="11">
    <source>
        <dbReference type="EMBL" id="KCZ65297.1"/>
    </source>
</evidence>
<sequence length="424" mass="45167">MHHFTYQDGCLHCEGVNLEQIADEVGTPCYVYSSATLVRHARVIASAFEGQDCLIAYSVKSNGNLGVLSTLAQEGCGADVVSGGELQRAMRAGIPADRIVFSGVGKTAEEMRLALQAGIHQFNVESAAELRRLSEVATMLGTDAPVAIRVNPDVAAGGHPNISTGKKGDKFGVPWSDAEDLYAEAATLPGIKVVGVDVHIGSQIGDLVPMRAAFEKVVGLTKRLRDAGHEISRIDLGGGLGIPYKEDDAPAPPSDYAAMIADVTQDLGVQVILEPGRVITGNAGVMLSTVLYEKAAPETDFLIIDAGMNDLMRPALYDAHHDILPIKQAGAGAERKTYDVVGPICESTDKFAKARELTALRPGQRIAFMSAGAYGAVLSSTYNARPLVPEVLVNGSSFDVVRRRPEFEEMIALEKVPDWLTQKA</sequence>
<dbReference type="CDD" id="cd06828">
    <property type="entry name" value="PLPDE_III_DapDC"/>
    <property type="match status" value="1"/>
</dbReference>
<accession>A0A059ECN1</accession>
<protein>
    <recommendedName>
        <fullName evidence="5 6">Diaminopimelate decarboxylase</fullName>
        <shortName evidence="5">DAP decarboxylase</shortName>
        <shortName evidence="5">DAPDC</shortName>
        <ecNumber evidence="5 6">4.1.1.20</ecNumber>
    </recommendedName>
</protein>
<feature type="active site" description="Proton donor" evidence="7">
    <location>
        <position position="345"/>
    </location>
</feature>
<dbReference type="InterPro" id="IPR002986">
    <property type="entry name" value="DAP_deCOOHase_LysA"/>
</dbReference>
<comment type="caution">
    <text evidence="11">The sequence shown here is derived from an EMBL/GenBank/DDBJ whole genome shotgun (WGS) entry which is preliminary data.</text>
</comment>
<dbReference type="UniPathway" id="UPA00034">
    <property type="reaction ID" value="UER00027"/>
</dbReference>
<keyword evidence="5" id="KW-0028">Amino-acid biosynthesis</keyword>
<comment type="subunit">
    <text evidence="5">Homodimer.</text>
</comment>
<dbReference type="InterPro" id="IPR022643">
    <property type="entry name" value="De-COase2_C"/>
</dbReference>
<evidence type="ECO:0000256" key="4">
    <source>
        <dbReference type="ARBA" id="ARBA00023239"/>
    </source>
</evidence>
<comment type="function">
    <text evidence="5">Specifically catalyzes the decarboxylation of meso-diaminopimelate (meso-DAP) to L-lysine.</text>
</comment>
<feature type="binding site" evidence="5">
    <location>
        <position position="374"/>
    </location>
    <ligand>
        <name>substrate</name>
    </ligand>
</feature>
<dbReference type="GO" id="GO:0008836">
    <property type="term" value="F:diaminopimelate decarboxylase activity"/>
    <property type="evidence" value="ECO:0007669"/>
    <property type="project" value="UniProtKB-UniRule"/>
</dbReference>
<dbReference type="AlphaFoldDB" id="A0A059ECN1"/>
<feature type="binding site" evidence="5">
    <location>
        <position position="239"/>
    </location>
    <ligand>
        <name>pyridoxal 5'-phosphate</name>
        <dbReference type="ChEBI" id="CHEBI:597326"/>
    </ligand>
</feature>
<feature type="binding site" evidence="5">
    <location>
        <position position="374"/>
    </location>
    <ligand>
        <name>pyridoxal 5'-phosphate</name>
        <dbReference type="ChEBI" id="CHEBI:597326"/>
    </ligand>
</feature>
<keyword evidence="5 8" id="KW-0457">Lysine biosynthesis</keyword>
<dbReference type="Gene3D" id="2.40.37.10">
    <property type="entry name" value="Lyase, Ornithine Decarboxylase, Chain A, domain 1"/>
    <property type="match status" value="1"/>
</dbReference>
<dbReference type="InterPro" id="IPR022657">
    <property type="entry name" value="De-COase2_CS"/>
</dbReference>
<dbReference type="Gene3D" id="3.20.20.10">
    <property type="entry name" value="Alanine racemase"/>
    <property type="match status" value="1"/>
</dbReference>
<dbReference type="PROSITE" id="PS00879">
    <property type="entry name" value="ODR_DC_2_2"/>
    <property type="match status" value="1"/>
</dbReference>
<feature type="domain" description="Orn/DAP/Arg decarboxylase 2 C-terminal" evidence="9">
    <location>
        <begin position="29"/>
        <end position="372"/>
    </location>
</feature>
<dbReference type="GO" id="GO:0009089">
    <property type="term" value="P:lysine biosynthetic process via diaminopimelate"/>
    <property type="evidence" value="ECO:0007669"/>
    <property type="project" value="UniProtKB-UniRule"/>
</dbReference>
<dbReference type="InterPro" id="IPR009006">
    <property type="entry name" value="Ala_racemase/Decarboxylase_C"/>
</dbReference>
<feature type="binding site" evidence="5">
    <location>
        <position position="277"/>
    </location>
    <ligand>
        <name>substrate</name>
    </ligand>
</feature>
<keyword evidence="12" id="KW-1185">Reference proteome</keyword>